<dbReference type="InterPro" id="IPR027417">
    <property type="entry name" value="P-loop_NTPase"/>
</dbReference>
<dbReference type="OrthoDB" id="9806127at2"/>
<comment type="subcellular location">
    <subcellularLocation>
        <location evidence="1">Cell membrane</location>
        <topology evidence="1">Multi-pass membrane protein</topology>
    </subcellularLocation>
</comment>
<dbReference type="SMART" id="SM00382">
    <property type="entry name" value="AAA"/>
    <property type="match status" value="1"/>
</dbReference>
<keyword evidence="3" id="KW-1003">Cell membrane</keyword>
<reference evidence="13" key="1">
    <citation type="submission" date="2016-10" db="EMBL/GenBank/DDBJ databases">
        <authorList>
            <person name="Varghese N."/>
            <person name="Submissions S."/>
        </authorList>
    </citation>
    <scope>NUCLEOTIDE SEQUENCE [LARGE SCALE GENOMIC DNA]</scope>
    <source>
        <strain evidence="13">SP</strain>
    </source>
</reference>
<evidence type="ECO:0000259" key="10">
    <source>
        <dbReference type="PROSITE" id="PS50893"/>
    </source>
</evidence>
<keyword evidence="5" id="KW-0547">Nucleotide-binding</keyword>
<evidence type="ECO:0000256" key="4">
    <source>
        <dbReference type="ARBA" id="ARBA00022692"/>
    </source>
</evidence>
<feature type="transmembrane region" description="Helical" evidence="9">
    <location>
        <begin position="262"/>
        <end position="282"/>
    </location>
</feature>
<keyword evidence="2" id="KW-0813">Transport</keyword>
<feature type="domain" description="ABC transmembrane type-1" evidence="11">
    <location>
        <begin position="19"/>
        <end position="320"/>
    </location>
</feature>
<dbReference type="SUPFAM" id="SSF90123">
    <property type="entry name" value="ABC transporter transmembrane region"/>
    <property type="match status" value="1"/>
</dbReference>
<dbReference type="InterPro" id="IPR039421">
    <property type="entry name" value="Type_1_exporter"/>
</dbReference>
<name>A0A1H3QYA8_9BACI</name>
<dbReference type="PROSITE" id="PS50929">
    <property type="entry name" value="ABC_TM1F"/>
    <property type="match status" value="1"/>
</dbReference>
<feature type="domain" description="ABC transporter" evidence="10">
    <location>
        <begin position="353"/>
        <end position="587"/>
    </location>
</feature>
<feature type="transmembrane region" description="Helical" evidence="9">
    <location>
        <begin position="156"/>
        <end position="173"/>
    </location>
</feature>
<dbReference type="STRING" id="1503961.SAMN05421736_10781"/>
<dbReference type="EMBL" id="FNPI01000007">
    <property type="protein sequence ID" value="SDZ17699.1"/>
    <property type="molecule type" value="Genomic_DNA"/>
</dbReference>
<sequence>MMINKRLISICKDSKKYIAFTVLCSWIGIVCNIIIIFFIGKLINTMAAGKRLPFSEQSFWETAKDFYIMEQISLLSAIIITAAALLVKLVSQHFYGKFSYLSSANARVTLRRRIYEKLLRLGGDYQKSERTSAIVQVSIEGVEQLEVYFGKYLPQFFYALLAPITLFMSIMSLSWQAALVFMLCVPLIPFSIIVIMRIAKRVLKVYWNNYANLGNTFLENLQGLTTLKVYGQDGQKHAEMNEEAESFRKITMKVLSMQLNSINVMDLIAFGGAAAGTIVGLYQFSAGHLEAGDLIIIILLSSEFFIPLRLLGSYFHIAMNGIAASDRIFALLDTEEKHQEDAQPLPDHEQLTIQLNNVHFSYDGKRQVLHNISFELTPGGLTAVVGESGSGKSTTAALLSGQLEPSSGSITVNGMDLHNVKREDLYNHLSFVSAHSHIFKGTILDNLLMAKPEATMEEIKQALKTARLAEFITQLPQGLETEVSENGSSLSGGQKQRLALARVILANRQAIIFDEATSNIDVESEEAIWEAIDELAKEKTILVISHRLACVKEAKVIHVLQSGHLVESGTHEMLLRKQGVYAQMILNQQQLESIREGKTSEAAIRNVSYETADH</sequence>
<dbReference type="Gene3D" id="1.20.1560.10">
    <property type="entry name" value="ABC transporter type 1, transmembrane domain"/>
    <property type="match status" value="1"/>
</dbReference>
<feature type="transmembrane region" description="Helical" evidence="9">
    <location>
        <begin position="20"/>
        <end position="43"/>
    </location>
</feature>
<feature type="transmembrane region" description="Helical" evidence="9">
    <location>
        <begin position="179"/>
        <end position="199"/>
    </location>
</feature>
<dbReference type="GO" id="GO:0016887">
    <property type="term" value="F:ATP hydrolysis activity"/>
    <property type="evidence" value="ECO:0007669"/>
    <property type="project" value="InterPro"/>
</dbReference>
<keyword evidence="4 9" id="KW-0812">Transmembrane</keyword>
<dbReference type="CDD" id="cd18781">
    <property type="entry name" value="ABC_6TM_AarD_CydDC_like"/>
    <property type="match status" value="1"/>
</dbReference>
<dbReference type="InterPro" id="IPR036640">
    <property type="entry name" value="ABC1_TM_sf"/>
</dbReference>
<dbReference type="Gene3D" id="3.40.50.300">
    <property type="entry name" value="P-loop containing nucleotide triphosphate hydrolases"/>
    <property type="match status" value="1"/>
</dbReference>
<dbReference type="Proteomes" id="UP000198935">
    <property type="component" value="Unassembled WGS sequence"/>
</dbReference>
<evidence type="ECO:0000256" key="6">
    <source>
        <dbReference type="ARBA" id="ARBA00022840"/>
    </source>
</evidence>
<evidence type="ECO:0000256" key="7">
    <source>
        <dbReference type="ARBA" id="ARBA00022989"/>
    </source>
</evidence>
<evidence type="ECO:0000313" key="13">
    <source>
        <dbReference type="Proteomes" id="UP000198935"/>
    </source>
</evidence>
<accession>A0A1H3QYA8</accession>
<dbReference type="InterPro" id="IPR003439">
    <property type="entry name" value="ABC_transporter-like_ATP-bd"/>
</dbReference>
<keyword evidence="8 9" id="KW-0472">Membrane</keyword>
<dbReference type="PROSITE" id="PS00211">
    <property type="entry name" value="ABC_TRANSPORTER_1"/>
    <property type="match status" value="1"/>
</dbReference>
<dbReference type="InterPro" id="IPR011527">
    <property type="entry name" value="ABC1_TM_dom"/>
</dbReference>
<dbReference type="Pfam" id="PF00005">
    <property type="entry name" value="ABC_tran"/>
    <property type="match status" value="1"/>
</dbReference>
<dbReference type="PROSITE" id="PS50893">
    <property type="entry name" value="ABC_TRANSPORTER_2"/>
    <property type="match status" value="1"/>
</dbReference>
<dbReference type="GO" id="GO:0015421">
    <property type="term" value="F:ABC-type oligopeptide transporter activity"/>
    <property type="evidence" value="ECO:0007669"/>
    <property type="project" value="TreeGrafter"/>
</dbReference>
<evidence type="ECO:0000256" key="3">
    <source>
        <dbReference type="ARBA" id="ARBA00022475"/>
    </source>
</evidence>
<evidence type="ECO:0000256" key="8">
    <source>
        <dbReference type="ARBA" id="ARBA00023136"/>
    </source>
</evidence>
<dbReference type="Pfam" id="PF00664">
    <property type="entry name" value="ABC_membrane"/>
    <property type="match status" value="1"/>
</dbReference>
<evidence type="ECO:0000256" key="1">
    <source>
        <dbReference type="ARBA" id="ARBA00004651"/>
    </source>
</evidence>
<evidence type="ECO:0000256" key="5">
    <source>
        <dbReference type="ARBA" id="ARBA00022741"/>
    </source>
</evidence>
<dbReference type="PANTHER" id="PTHR43394">
    <property type="entry name" value="ATP-DEPENDENT PERMEASE MDL1, MITOCHONDRIAL"/>
    <property type="match status" value="1"/>
</dbReference>
<dbReference type="GO" id="GO:0005524">
    <property type="term" value="F:ATP binding"/>
    <property type="evidence" value="ECO:0007669"/>
    <property type="project" value="UniProtKB-KW"/>
</dbReference>
<organism evidence="12 13">
    <name type="scientific">Evansella caseinilytica</name>
    <dbReference type="NCBI Taxonomy" id="1503961"/>
    <lineage>
        <taxon>Bacteria</taxon>
        <taxon>Bacillati</taxon>
        <taxon>Bacillota</taxon>
        <taxon>Bacilli</taxon>
        <taxon>Bacillales</taxon>
        <taxon>Bacillaceae</taxon>
        <taxon>Evansella</taxon>
    </lineage>
</organism>
<dbReference type="FunFam" id="3.40.50.300:FF:000221">
    <property type="entry name" value="Multidrug ABC transporter ATP-binding protein"/>
    <property type="match status" value="1"/>
</dbReference>
<feature type="transmembrane region" description="Helical" evidence="9">
    <location>
        <begin position="294"/>
        <end position="312"/>
    </location>
</feature>
<dbReference type="InterPro" id="IPR003593">
    <property type="entry name" value="AAA+_ATPase"/>
</dbReference>
<evidence type="ECO:0000256" key="2">
    <source>
        <dbReference type="ARBA" id="ARBA00022448"/>
    </source>
</evidence>
<dbReference type="GO" id="GO:0005886">
    <property type="term" value="C:plasma membrane"/>
    <property type="evidence" value="ECO:0007669"/>
    <property type="project" value="UniProtKB-SubCell"/>
</dbReference>
<keyword evidence="7 9" id="KW-1133">Transmembrane helix</keyword>
<evidence type="ECO:0000313" key="12">
    <source>
        <dbReference type="EMBL" id="SDZ17699.1"/>
    </source>
</evidence>
<keyword evidence="13" id="KW-1185">Reference proteome</keyword>
<evidence type="ECO:0000256" key="9">
    <source>
        <dbReference type="SAM" id="Phobius"/>
    </source>
</evidence>
<gene>
    <name evidence="12" type="ORF">SAMN05421736_10781</name>
</gene>
<proteinExistence type="predicted"/>
<dbReference type="InterPro" id="IPR017871">
    <property type="entry name" value="ABC_transporter-like_CS"/>
</dbReference>
<dbReference type="SUPFAM" id="SSF52540">
    <property type="entry name" value="P-loop containing nucleoside triphosphate hydrolases"/>
    <property type="match status" value="1"/>
</dbReference>
<protein>
    <submittedName>
        <fullName evidence="12">ATP-binding cassette, subfamily C</fullName>
    </submittedName>
</protein>
<dbReference type="AlphaFoldDB" id="A0A1H3QYA8"/>
<dbReference type="PANTHER" id="PTHR43394:SF1">
    <property type="entry name" value="ATP-BINDING CASSETTE SUB-FAMILY B MEMBER 10, MITOCHONDRIAL"/>
    <property type="match status" value="1"/>
</dbReference>
<keyword evidence="6 12" id="KW-0067">ATP-binding</keyword>
<evidence type="ECO:0000259" key="11">
    <source>
        <dbReference type="PROSITE" id="PS50929"/>
    </source>
</evidence>
<feature type="transmembrane region" description="Helical" evidence="9">
    <location>
        <begin position="66"/>
        <end position="87"/>
    </location>
</feature>